<dbReference type="EMBL" id="JABANE010000150">
    <property type="protein sequence ID" value="NME72319.1"/>
    <property type="molecule type" value="Genomic_DNA"/>
</dbReference>
<feature type="chain" id="PRO_5030999953" evidence="1">
    <location>
        <begin position="23"/>
        <end position="169"/>
    </location>
</feature>
<dbReference type="RefSeq" id="WP_169660512.1">
    <property type="nucleotide sequence ID" value="NZ_JABANE010000150.1"/>
</dbReference>
<evidence type="ECO:0000313" key="2">
    <source>
        <dbReference type="EMBL" id="NME72319.1"/>
    </source>
</evidence>
<proteinExistence type="predicted"/>
<protein>
    <submittedName>
        <fullName evidence="2">DUF4625 domain-containing protein</fullName>
    </submittedName>
</protein>
<organism evidence="2 3">
    <name type="scientific">Flammeovirga aprica JL-4</name>
    <dbReference type="NCBI Taxonomy" id="694437"/>
    <lineage>
        <taxon>Bacteria</taxon>
        <taxon>Pseudomonadati</taxon>
        <taxon>Bacteroidota</taxon>
        <taxon>Cytophagia</taxon>
        <taxon>Cytophagales</taxon>
        <taxon>Flammeovirgaceae</taxon>
        <taxon>Flammeovirga</taxon>
    </lineage>
</organism>
<dbReference type="InterPro" id="IPR027829">
    <property type="entry name" value="DUF4625"/>
</dbReference>
<dbReference type="Pfam" id="PF15418">
    <property type="entry name" value="DUF4625"/>
    <property type="match status" value="1"/>
</dbReference>
<evidence type="ECO:0000256" key="1">
    <source>
        <dbReference type="SAM" id="SignalP"/>
    </source>
</evidence>
<dbReference type="Proteomes" id="UP000576082">
    <property type="component" value="Unassembled WGS sequence"/>
</dbReference>
<comment type="caution">
    <text evidence="2">The sequence shown here is derived from an EMBL/GenBank/DDBJ whole genome shotgun (WGS) entry which is preliminary data.</text>
</comment>
<sequence>MKNSLTIFALLLIGLFSCNNNTEEAGPLPTIDNYVVSPGHDHHALSETETIVIMGEEANIDADLAGTQLRTVVLDIHWGEGHEHSARVSGNEDRPQWTEKITWNFGVEGGLTPEGIFPNNHKLHQHIDVPTGVKEGEYHFVLHLWDVNGNEVQKALNVEVHEEGHEHAE</sequence>
<evidence type="ECO:0000313" key="3">
    <source>
        <dbReference type="Proteomes" id="UP000576082"/>
    </source>
</evidence>
<keyword evidence="3" id="KW-1185">Reference proteome</keyword>
<name>A0A7X9S0Y1_9BACT</name>
<reference evidence="2 3" key="1">
    <citation type="submission" date="2020-04" db="EMBL/GenBank/DDBJ databases">
        <title>Flammeovirga sp. SR4, a novel species isolated from seawater.</title>
        <authorList>
            <person name="Wang X."/>
        </authorList>
    </citation>
    <scope>NUCLEOTIDE SEQUENCE [LARGE SCALE GENOMIC DNA]</scope>
    <source>
        <strain evidence="2 3">ATCC 23126</strain>
    </source>
</reference>
<dbReference type="AlphaFoldDB" id="A0A7X9S0Y1"/>
<keyword evidence="1" id="KW-0732">Signal</keyword>
<accession>A0A7X9S0Y1</accession>
<dbReference type="PROSITE" id="PS51257">
    <property type="entry name" value="PROKAR_LIPOPROTEIN"/>
    <property type="match status" value="1"/>
</dbReference>
<feature type="signal peptide" evidence="1">
    <location>
        <begin position="1"/>
        <end position="22"/>
    </location>
</feature>
<gene>
    <name evidence="2" type="ORF">HHU12_30440</name>
</gene>